<sequence length="714" mass="81941">MEYIGHTSDDGRKQLLLDHLNGTSKLCRENANEFWADIAEFVGQIHDIGKYTSGFQKRINGAENIRVEHAICGAKEVAKAPPKSYVPMIEYCVAGHHSGLPDGGTKVDGEEDPTLHGRMKRKTGDYSAYENEVKLEYPKDNLRELFDVSNQREIIERYSFFTRYLFSCLTDADFIDTERFVTTNTDRGIDGDFQKAYEKVCEKLNSFKIETKLQESRSIIQEQVYKSVESNANVYTLNMPTGSGKTLCSIRAALKTAIENKKKRIIYVIPYVSIIEQTAKVFEDIFGDVLPVLQHHSNYDFDDDKNEDENEITSEKLKRSCENWDAKLIVTTNIQFFESLYHYKGRRLRKLHNLADSVIIFDEIHMLPINYIQPCLRAIGYVTKYLNSTAILMSATMPNYDKFMERYMSGVKIENAVKDTSLFNVFDKCRYEYIGKCELASLAEKAQEYDNALIIVNKRKTARELYDICSGNKYHLSTYMTPLHRSEIIAKIKEDIKNGINTTVISTSLIEAGVDLDFKAVFREIAGIDNVLQSGGRCNREGKMDMGDVFVFETDGGKGEIQLKSNITRNLFEEFDNISTDKCIEEYYSRLFAFNDGNIDKSTITSLMGENLKFDEIPFRTYADNFKFIKNQVIGIVIPRDENKDLIEQLRYGKLSVKRKLQQYSASVHIWELEEMIKEGIIEQLDCGVCILANTDYYKSDVGLTLENDVDYFV</sequence>
<comment type="caution">
    <text evidence="12">The sequence shown here is derived from an EMBL/GenBank/DDBJ whole genome shotgun (WGS) entry which is preliminary data.</text>
</comment>
<dbReference type="NCBIfam" id="TIGR01596">
    <property type="entry name" value="cas3_HD"/>
    <property type="match status" value="1"/>
</dbReference>
<dbReference type="InterPro" id="IPR054712">
    <property type="entry name" value="Cas3-like_dom"/>
</dbReference>
<feature type="domain" description="Helicase ATP-binding" evidence="10">
    <location>
        <begin position="226"/>
        <end position="415"/>
    </location>
</feature>
<dbReference type="Proteomes" id="UP001198242">
    <property type="component" value="Unassembled WGS sequence"/>
</dbReference>
<keyword evidence="7" id="KW-0347">Helicase</keyword>
<evidence type="ECO:0000259" key="11">
    <source>
        <dbReference type="PROSITE" id="PS51643"/>
    </source>
</evidence>
<dbReference type="EMBL" id="JAJEQM010000011">
    <property type="protein sequence ID" value="MCC2210917.1"/>
    <property type="molecule type" value="Genomic_DNA"/>
</dbReference>
<name>A0AAE3DZS9_9FIRM</name>
<dbReference type="PROSITE" id="PS51643">
    <property type="entry name" value="HD_CAS3"/>
    <property type="match status" value="1"/>
</dbReference>
<evidence type="ECO:0000313" key="13">
    <source>
        <dbReference type="Proteomes" id="UP001198242"/>
    </source>
</evidence>
<dbReference type="InterPro" id="IPR038257">
    <property type="entry name" value="CRISPR-assoc_Cas3_HD_sf"/>
</dbReference>
<dbReference type="InterPro" id="IPR011545">
    <property type="entry name" value="DEAD/DEAH_box_helicase_dom"/>
</dbReference>
<dbReference type="InterPro" id="IPR014001">
    <property type="entry name" value="Helicase_ATP-bd"/>
</dbReference>
<accession>A0AAE3DZS9</accession>
<evidence type="ECO:0000256" key="7">
    <source>
        <dbReference type="ARBA" id="ARBA00022806"/>
    </source>
</evidence>
<feature type="domain" description="HD Cas3-type" evidence="11">
    <location>
        <begin position="9"/>
        <end position="175"/>
    </location>
</feature>
<dbReference type="Gene3D" id="3.40.50.300">
    <property type="entry name" value="P-loop containing nucleotide triphosphate hydrolases"/>
    <property type="match status" value="2"/>
</dbReference>
<dbReference type="PROSITE" id="PS51192">
    <property type="entry name" value="HELICASE_ATP_BIND_1"/>
    <property type="match status" value="1"/>
</dbReference>
<dbReference type="PANTHER" id="PTHR47961:SF6">
    <property type="entry name" value="DNA-DIRECTED DNA POLYMERASE"/>
    <property type="match status" value="1"/>
</dbReference>
<dbReference type="InterPro" id="IPR050474">
    <property type="entry name" value="Hel308_SKI2-like"/>
</dbReference>
<keyword evidence="8" id="KW-0067">ATP-binding</keyword>
<evidence type="ECO:0000256" key="1">
    <source>
        <dbReference type="ARBA" id="ARBA00006847"/>
    </source>
</evidence>
<protein>
    <submittedName>
        <fullName evidence="12">CRISPR-associated helicase Cas3</fullName>
    </submittedName>
</protein>
<comment type="similarity">
    <text evidence="2">In the central section; belongs to the CRISPR-associated helicase Cas3 family.</text>
</comment>
<dbReference type="Pfam" id="PF00270">
    <property type="entry name" value="DEAD"/>
    <property type="match status" value="1"/>
</dbReference>
<keyword evidence="13" id="KW-1185">Reference proteome</keyword>
<dbReference type="PANTHER" id="PTHR47961">
    <property type="entry name" value="DNA POLYMERASE THETA, PUTATIVE (AFU_ORTHOLOGUE AFUA_1G05260)-RELATED"/>
    <property type="match status" value="1"/>
</dbReference>
<evidence type="ECO:0000256" key="8">
    <source>
        <dbReference type="ARBA" id="ARBA00022840"/>
    </source>
</evidence>
<comment type="similarity">
    <text evidence="1">In the N-terminal section; belongs to the CRISPR-associated nuclease Cas3-HD family.</text>
</comment>
<evidence type="ECO:0000256" key="4">
    <source>
        <dbReference type="ARBA" id="ARBA00022723"/>
    </source>
</evidence>
<keyword evidence="3" id="KW-0540">Nuclease</keyword>
<dbReference type="GO" id="GO:0003676">
    <property type="term" value="F:nucleic acid binding"/>
    <property type="evidence" value="ECO:0007669"/>
    <property type="project" value="InterPro"/>
</dbReference>
<proteinExistence type="inferred from homology"/>
<dbReference type="CDD" id="cd17930">
    <property type="entry name" value="DEXHc_cas3"/>
    <property type="match status" value="1"/>
</dbReference>
<dbReference type="GO" id="GO:0005524">
    <property type="term" value="F:ATP binding"/>
    <property type="evidence" value="ECO:0007669"/>
    <property type="project" value="UniProtKB-KW"/>
</dbReference>
<organism evidence="12 13">
    <name type="scientific">Hominilimicola fabiformis</name>
    <dbReference type="NCBI Taxonomy" id="2885356"/>
    <lineage>
        <taxon>Bacteria</taxon>
        <taxon>Bacillati</taxon>
        <taxon>Bacillota</taxon>
        <taxon>Clostridia</taxon>
        <taxon>Eubacteriales</taxon>
        <taxon>Oscillospiraceae</taxon>
        <taxon>Hominilimicola</taxon>
    </lineage>
</organism>
<dbReference type="GO" id="GO:0004386">
    <property type="term" value="F:helicase activity"/>
    <property type="evidence" value="ECO:0007669"/>
    <property type="project" value="UniProtKB-KW"/>
</dbReference>
<keyword evidence="4" id="KW-0479">Metal-binding</keyword>
<dbReference type="InterPro" id="IPR006483">
    <property type="entry name" value="CRISPR-assoc_Cas3_HD"/>
</dbReference>
<evidence type="ECO:0000256" key="9">
    <source>
        <dbReference type="ARBA" id="ARBA00023118"/>
    </source>
</evidence>
<dbReference type="InterPro" id="IPR027417">
    <property type="entry name" value="P-loop_NTPase"/>
</dbReference>
<dbReference type="InterPro" id="IPR006474">
    <property type="entry name" value="Helicase_Cas3_CRISPR-ass_core"/>
</dbReference>
<reference evidence="12 13" key="1">
    <citation type="submission" date="2021-10" db="EMBL/GenBank/DDBJ databases">
        <title>Anaerobic single-cell dispensing facilitates the cultivation of human gut bacteria.</title>
        <authorList>
            <person name="Afrizal A."/>
        </authorList>
    </citation>
    <scope>NUCLEOTIDE SEQUENCE [LARGE SCALE GENOMIC DNA]</scope>
    <source>
        <strain evidence="12 13">CLA-AA-H232</strain>
    </source>
</reference>
<keyword evidence="6" id="KW-0378">Hydrolase</keyword>
<dbReference type="SUPFAM" id="SSF52540">
    <property type="entry name" value="P-loop containing nucleoside triphosphate hydrolases"/>
    <property type="match status" value="1"/>
</dbReference>
<dbReference type="GO" id="GO:0046872">
    <property type="term" value="F:metal ion binding"/>
    <property type="evidence" value="ECO:0007669"/>
    <property type="project" value="UniProtKB-KW"/>
</dbReference>
<dbReference type="GO" id="GO:0051607">
    <property type="term" value="P:defense response to virus"/>
    <property type="evidence" value="ECO:0007669"/>
    <property type="project" value="UniProtKB-KW"/>
</dbReference>
<evidence type="ECO:0000256" key="3">
    <source>
        <dbReference type="ARBA" id="ARBA00022722"/>
    </source>
</evidence>
<dbReference type="SMART" id="SM00487">
    <property type="entry name" value="DEXDc"/>
    <property type="match status" value="1"/>
</dbReference>
<evidence type="ECO:0000313" key="12">
    <source>
        <dbReference type="EMBL" id="MCC2210917.1"/>
    </source>
</evidence>
<evidence type="ECO:0000259" key="10">
    <source>
        <dbReference type="PROSITE" id="PS51192"/>
    </source>
</evidence>
<dbReference type="NCBIfam" id="TIGR01587">
    <property type="entry name" value="cas3_core"/>
    <property type="match status" value="1"/>
</dbReference>
<dbReference type="Gene3D" id="1.10.3210.30">
    <property type="match status" value="1"/>
</dbReference>
<keyword evidence="9" id="KW-0051">Antiviral defense</keyword>
<dbReference type="CDD" id="cd09641">
    <property type="entry name" value="Cas3''_I"/>
    <property type="match status" value="1"/>
</dbReference>
<keyword evidence="5" id="KW-0547">Nucleotide-binding</keyword>
<evidence type="ECO:0000256" key="6">
    <source>
        <dbReference type="ARBA" id="ARBA00022801"/>
    </source>
</evidence>
<dbReference type="GO" id="GO:0016787">
    <property type="term" value="F:hydrolase activity"/>
    <property type="evidence" value="ECO:0007669"/>
    <property type="project" value="UniProtKB-KW"/>
</dbReference>
<evidence type="ECO:0000256" key="2">
    <source>
        <dbReference type="ARBA" id="ARBA00009046"/>
    </source>
</evidence>
<gene>
    <name evidence="12" type="primary">cas3</name>
    <name evidence="12" type="ORF">LKE05_08980</name>
</gene>
<dbReference type="AlphaFoldDB" id="A0AAE3DZS9"/>
<dbReference type="Pfam" id="PF22590">
    <property type="entry name" value="Cas3-like_C_2"/>
    <property type="match status" value="1"/>
</dbReference>
<evidence type="ECO:0000256" key="5">
    <source>
        <dbReference type="ARBA" id="ARBA00022741"/>
    </source>
</evidence>
<dbReference type="RefSeq" id="WP_308456591.1">
    <property type="nucleotide sequence ID" value="NZ_JAJEQM010000011.1"/>
</dbReference>
<dbReference type="GO" id="GO:0004518">
    <property type="term" value="F:nuclease activity"/>
    <property type="evidence" value="ECO:0007669"/>
    <property type="project" value="UniProtKB-KW"/>
</dbReference>